<feature type="transmembrane region" description="Helical" evidence="1">
    <location>
        <begin position="33"/>
        <end position="60"/>
    </location>
</feature>
<dbReference type="Pfam" id="PF01569">
    <property type="entry name" value="PAP2"/>
    <property type="match status" value="1"/>
</dbReference>
<feature type="transmembrane region" description="Helical" evidence="1">
    <location>
        <begin position="195"/>
        <end position="212"/>
    </location>
</feature>
<keyword evidence="4" id="KW-1185">Reference proteome</keyword>
<feature type="transmembrane region" description="Helical" evidence="1">
    <location>
        <begin position="246"/>
        <end position="264"/>
    </location>
</feature>
<evidence type="ECO:0000313" key="4">
    <source>
        <dbReference type="Proteomes" id="UP000428325"/>
    </source>
</evidence>
<evidence type="ECO:0000259" key="2">
    <source>
        <dbReference type="SMART" id="SM00014"/>
    </source>
</evidence>
<dbReference type="InterPro" id="IPR000326">
    <property type="entry name" value="PAP2/HPO"/>
</dbReference>
<dbReference type="EMBL" id="CP034345">
    <property type="protein sequence ID" value="QGX95700.1"/>
    <property type="molecule type" value="Genomic_DNA"/>
</dbReference>
<protein>
    <submittedName>
        <fullName evidence="3">Phosphatase PAP2 family protein</fullName>
    </submittedName>
</protein>
<dbReference type="Gene3D" id="1.20.144.10">
    <property type="entry name" value="Phosphatidic acid phosphatase type 2/haloperoxidase"/>
    <property type="match status" value="1"/>
</dbReference>
<keyword evidence="1" id="KW-0812">Transmembrane</keyword>
<name>A0A6B9FF62_9EURY</name>
<dbReference type="KEGG" id="hra:EI982_13300"/>
<feature type="domain" description="Phosphatidic acid phosphatase type 2/haloperoxidase" evidence="2">
    <location>
        <begin position="69"/>
        <end position="176"/>
    </location>
</feature>
<gene>
    <name evidence="3" type="ORF">EI982_13300</name>
</gene>
<dbReference type="PANTHER" id="PTHR14969">
    <property type="entry name" value="SPHINGOSINE-1-PHOSPHATE PHOSPHOHYDROLASE"/>
    <property type="match status" value="1"/>
</dbReference>
<dbReference type="SMART" id="SM00014">
    <property type="entry name" value="acidPPc"/>
    <property type="match status" value="1"/>
</dbReference>
<dbReference type="InterPro" id="IPR036938">
    <property type="entry name" value="PAP2/HPO_sf"/>
</dbReference>
<proteinExistence type="predicted"/>
<feature type="transmembrane region" description="Helical" evidence="1">
    <location>
        <begin position="165"/>
        <end position="183"/>
    </location>
</feature>
<dbReference type="Proteomes" id="UP000428325">
    <property type="component" value="Chromosome"/>
</dbReference>
<evidence type="ECO:0000313" key="3">
    <source>
        <dbReference type="EMBL" id="QGX95700.1"/>
    </source>
</evidence>
<organism evidence="3 4">
    <name type="scientific">Haloplanus rallus</name>
    <dbReference type="NCBI Taxonomy" id="1816183"/>
    <lineage>
        <taxon>Archaea</taxon>
        <taxon>Methanobacteriati</taxon>
        <taxon>Methanobacteriota</taxon>
        <taxon>Stenosarchaea group</taxon>
        <taxon>Halobacteria</taxon>
        <taxon>Halobacteriales</taxon>
        <taxon>Haloferacaceae</taxon>
        <taxon>Haloplanus</taxon>
    </lineage>
</organism>
<feature type="transmembrane region" description="Helical" evidence="1">
    <location>
        <begin position="270"/>
        <end position="293"/>
    </location>
</feature>
<feature type="transmembrane region" description="Helical" evidence="1">
    <location>
        <begin position="218"/>
        <end position="237"/>
    </location>
</feature>
<feature type="transmembrane region" description="Helical" evidence="1">
    <location>
        <begin position="112"/>
        <end position="128"/>
    </location>
</feature>
<feature type="transmembrane region" description="Helical" evidence="1">
    <location>
        <begin position="72"/>
        <end position="92"/>
    </location>
</feature>
<evidence type="ECO:0000256" key="1">
    <source>
        <dbReference type="SAM" id="Phobius"/>
    </source>
</evidence>
<dbReference type="PANTHER" id="PTHR14969:SF13">
    <property type="entry name" value="AT30094P"/>
    <property type="match status" value="1"/>
</dbReference>
<keyword evidence="1" id="KW-1133">Transmembrane helix</keyword>
<keyword evidence="1" id="KW-0472">Membrane</keyword>
<accession>A0A6B9FF62</accession>
<reference evidence="3 4" key="1">
    <citation type="submission" date="2018-12" db="EMBL/GenBank/DDBJ databases">
        <title>Complete genome sequence of Haloplanus rallus MBLA0036.</title>
        <authorList>
            <person name="Nam Y.-d."/>
            <person name="Kang J."/>
            <person name="Chung W.-H."/>
            <person name="Park Y.S."/>
        </authorList>
    </citation>
    <scope>NUCLEOTIDE SEQUENCE [LARGE SCALE GENOMIC DNA]</scope>
    <source>
        <strain evidence="3 4">MBLA0036</strain>
    </source>
</reference>
<dbReference type="SUPFAM" id="SSF48317">
    <property type="entry name" value="Acid phosphatase/Vanadium-dependent haloperoxidase"/>
    <property type="match status" value="1"/>
</dbReference>
<dbReference type="AlphaFoldDB" id="A0A6B9FF62"/>
<feature type="transmembrane region" description="Helical" evidence="1">
    <location>
        <begin position="135"/>
        <end position="159"/>
    </location>
</feature>
<sequence length="294" mass="29250">MTLHPQPRDMSLPARVADRGVGETAVVETLPEAVVALAGLVTRLGDPLTLFVLVVGAYLLANRLDVDAPRMAAALGLALGAFTLTLALKHAFALPRPPGAGVDGYGFPSGHALGATVVYGALVALLPARRRSRTLVAAAGTLVALVALSRVVIGVHYLIDVVAGVAAGLTFLAATLRLGPGVVPERVTVADTRRVFGVAVGVGVVAVAVAVVKDTVVAVAAAGGGLVGWHLAADRVVAAPDSTRRLVASLAVLPAVAAVVALVLEGGVSLPATAGIAGGVVALLLALPGLIALR</sequence>